<accession>A0A0C3B0Z8</accession>
<proteinExistence type="inferred from homology"/>
<dbReference type="SUPFAM" id="SSF54211">
    <property type="entry name" value="Ribosomal protein S5 domain 2-like"/>
    <property type="match status" value="1"/>
</dbReference>
<dbReference type="EMBL" id="KN824310">
    <property type="protein sequence ID" value="KIM25889.1"/>
    <property type="molecule type" value="Genomic_DNA"/>
</dbReference>
<dbReference type="InterPro" id="IPR036956">
    <property type="entry name" value="Impact_N_sf"/>
</dbReference>
<evidence type="ECO:0000313" key="4">
    <source>
        <dbReference type="Proteomes" id="UP000054097"/>
    </source>
</evidence>
<dbReference type="OrthoDB" id="69641at2759"/>
<dbReference type="PANTHER" id="PTHR16301">
    <property type="entry name" value="IMPACT-RELATED"/>
    <property type="match status" value="1"/>
</dbReference>
<dbReference type="GO" id="GO:0005737">
    <property type="term" value="C:cytoplasm"/>
    <property type="evidence" value="ECO:0007669"/>
    <property type="project" value="TreeGrafter"/>
</dbReference>
<dbReference type="Gene3D" id="3.30.230.30">
    <property type="entry name" value="Impact, N-terminal domain"/>
    <property type="match status" value="1"/>
</dbReference>
<gene>
    <name evidence="3" type="ORF">M408DRAFT_330890</name>
</gene>
<dbReference type="InterPro" id="IPR020568">
    <property type="entry name" value="Ribosomal_Su5_D2-typ_SF"/>
</dbReference>
<dbReference type="GO" id="GO:0140469">
    <property type="term" value="P:GCN2-mediated signaling"/>
    <property type="evidence" value="ECO:0007669"/>
    <property type="project" value="TreeGrafter"/>
</dbReference>
<feature type="domain" description="Impact N-terminal" evidence="2">
    <location>
        <begin position="42"/>
        <end position="148"/>
    </location>
</feature>
<evidence type="ECO:0000313" key="3">
    <source>
        <dbReference type="EMBL" id="KIM25889.1"/>
    </source>
</evidence>
<dbReference type="GO" id="GO:0006446">
    <property type="term" value="P:regulation of translational initiation"/>
    <property type="evidence" value="ECO:0007669"/>
    <property type="project" value="TreeGrafter"/>
</dbReference>
<evidence type="ECO:0000256" key="1">
    <source>
        <dbReference type="ARBA" id="ARBA00007665"/>
    </source>
</evidence>
<comment type="similarity">
    <text evidence="1">Belongs to the IMPACT family.</text>
</comment>
<dbReference type="Proteomes" id="UP000054097">
    <property type="component" value="Unassembled WGS sequence"/>
</dbReference>
<dbReference type="AlphaFoldDB" id="A0A0C3B0Z8"/>
<dbReference type="PANTHER" id="PTHR16301:SF25">
    <property type="entry name" value="PROTEIN IMPACT"/>
    <property type="match status" value="1"/>
</dbReference>
<name>A0A0C3B0Z8_SERVB</name>
<reference evidence="3 4" key="1">
    <citation type="submission" date="2014-04" db="EMBL/GenBank/DDBJ databases">
        <authorList>
            <consortium name="DOE Joint Genome Institute"/>
            <person name="Kuo A."/>
            <person name="Zuccaro A."/>
            <person name="Kohler A."/>
            <person name="Nagy L.G."/>
            <person name="Floudas D."/>
            <person name="Copeland A."/>
            <person name="Barry K.W."/>
            <person name="Cichocki N."/>
            <person name="Veneault-Fourrey C."/>
            <person name="LaButti K."/>
            <person name="Lindquist E.A."/>
            <person name="Lipzen A."/>
            <person name="Lundell T."/>
            <person name="Morin E."/>
            <person name="Murat C."/>
            <person name="Sun H."/>
            <person name="Tunlid A."/>
            <person name="Henrissat B."/>
            <person name="Grigoriev I.V."/>
            <person name="Hibbett D.S."/>
            <person name="Martin F."/>
            <person name="Nordberg H.P."/>
            <person name="Cantor M.N."/>
            <person name="Hua S.X."/>
        </authorList>
    </citation>
    <scope>NUCLEOTIDE SEQUENCE [LARGE SCALE GENOMIC DNA]</scope>
    <source>
        <strain evidence="3 4">MAFF 305830</strain>
    </source>
</reference>
<reference evidence="4" key="2">
    <citation type="submission" date="2015-01" db="EMBL/GenBank/DDBJ databases">
        <title>Evolutionary Origins and Diversification of the Mycorrhizal Mutualists.</title>
        <authorList>
            <consortium name="DOE Joint Genome Institute"/>
            <consortium name="Mycorrhizal Genomics Consortium"/>
            <person name="Kohler A."/>
            <person name="Kuo A."/>
            <person name="Nagy L.G."/>
            <person name="Floudas D."/>
            <person name="Copeland A."/>
            <person name="Barry K.W."/>
            <person name="Cichocki N."/>
            <person name="Veneault-Fourrey C."/>
            <person name="LaButti K."/>
            <person name="Lindquist E.A."/>
            <person name="Lipzen A."/>
            <person name="Lundell T."/>
            <person name="Morin E."/>
            <person name="Murat C."/>
            <person name="Riley R."/>
            <person name="Ohm R."/>
            <person name="Sun H."/>
            <person name="Tunlid A."/>
            <person name="Henrissat B."/>
            <person name="Grigoriev I.V."/>
            <person name="Hibbett D.S."/>
            <person name="Martin F."/>
        </authorList>
    </citation>
    <scope>NUCLEOTIDE SEQUENCE [LARGE SCALE GENOMIC DNA]</scope>
    <source>
        <strain evidence="4">MAFF 305830</strain>
    </source>
</reference>
<dbReference type="InterPro" id="IPR023582">
    <property type="entry name" value="Impact"/>
</dbReference>
<dbReference type="HOGENOM" id="CLU_045276_2_2_1"/>
<dbReference type="InterPro" id="IPR001498">
    <property type="entry name" value="Impact_N"/>
</dbReference>
<sequence>MYPYLRPLKGNYSIIHRLIFQRGLVNDAWGLRVANSPSITDRRSKFIGHACRVASSSEVDEALQFIRASKIAQKATHPAINAWRIEVDGKIIEGSSDDGEANAGQLLLSLLRTRNHTSHLVAVTRIYGGKQLGGDRFRHIRTVAAESLERLKDMGL</sequence>
<keyword evidence="4" id="KW-1185">Reference proteome</keyword>
<organism evidence="3 4">
    <name type="scientific">Serendipita vermifera MAFF 305830</name>
    <dbReference type="NCBI Taxonomy" id="933852"/>
    <lineage>
        <taxon>Eukaryota</taxon>
        <taxon>Fungi</taxon>
        <taxon>Dikarya</taxon>
        <taxon>Basidiomycota</taxon>
        <taxon>Agaricomycotina</taxon>
        <taxon>Agaricomycetes</taxon>
        <taxon>Sebacinales</taxon>
        <taxon>Serendipitaceae</taxon>
        <taxon>Serendipita</taxon>
    </lineage>
</organism>
<evidence type="ECO:0000259" key="2">
    <source>
        <dbReference type="Pfam" id="PF01205"/>
    </source>
</evidence>
<dbReference type="Pfam" id="PF01205">
    <property type="entry name" value="Impact_N"/>
    <property type="match status" value="1"/>
</dbReference>
<protein>
    <recommendedName>
        <fullName evidence="2">Impact N-terminal domain-containing protein</fullName>
    </recommendedName>
</protein>
<dbReference type="STRING" id="933852.A0A0C3B0Z8"/>